<dbReference type="AlphaFoldDB" id="A0A7W9URK2"/>
<keyword evidence="3" id="KW-1185">Reference proteome</keyword>
<keyword evidence="1" id="KW-1133">Transmembrane helix</keyword>
<evidence type="ECO:0000313" key="2">
    <source>
        <dbReference type="EMBL" id="MBB5927644.1"/>
    </source>
</evidence>
<organism evidence="2 3">
    <name type="scientific">Streptomyces echinatus</name>
    <dbReference type="NCBI Taxonomy" id="67293"/>
    <lineage>
        <taxon>Bacteria</taxon>
        <taxon>Bacillati</taxon>
        <taxon>Actinomycetota</taxon>
        <taxon>Actinomycetes</taxon>
        <taxon>Kitasatosporales</taxon>
        <taxon>Streptomycetaceae</taxon>
        <taxon>Streptomyces</taxon>
    </lineage>
</organism>
<feature type="transmembrane region" description="Helical" evidence="1">
    <location>
        <begin position="131"/>
        <end position="155"/>
    </location>
</feature>
<evidence type="ECO:0000313" key="3">
    <source>
        <dbReference type="Proteomes" id="UP000585836"/>
    </source>
</evidence>
<name>A0A7W9URK2_9ACTN</name>
<comment type="caution">
    <text evidence="2">The sequence shown here is derived from an EMBL/GenBank/DDBJ whole genome shotgun (WGS) entry which is preliminary data.</text>
</comment>
<feature type="transmembrane region" description="Helical" evidence="1">
    <location>
        <begin position="31"/>
        <end position="48"/>
    </location>
</feature>
<gene>
    <name evidence="2" type="ORF">FHS34_003107</name>
</gene>
<feature type="transmembrane region" description="Helical" evidence="1">
    <location>
        <begin position="209"/>
        <end position="231"/>
    </location>
</feature>
<proteinExistence type="predicted"/>
<protein>
    <recommendedName>
        <fullName evidence="4">ABC transporter permease</fullName>
    </recommendedName>
</protein>
<feature type="transmembrane region" description="Helical" evidence="1">
    <location>
        <begin position="85"/>
        <end position="110"/>
    </location>
</feature>
<keyword evidence="1" id="KW-0472">Membrane</keyword>
<evidence type="ECO:0008006" key="4">
    <source>
        <dbReference type="Google" id="ProtNLM"/>
    </source>
</evidence>
<feature type="transmembrane region" description="Helical" evidence="1">
    <location>
        <begin position="175"/>
        <end position="202"/>
    </location>
</feature>
<accession>A0A7W9URK2</accession>
<dbReference type="RefSeq" id="WP_184965403.1">
    <property type="nucleotide sequence ID" value="NZ_BAAAWF010000088.1"/>
</dbReference>
<keyword evidence="1" id="KW-0812">Transmembrane</keyword>
<reference evidence="2 3" key="1">
    <citation type="submission" date="2020-08" db="EMBL/GenBank/DDBJ databases">
        <title>Genomic Encyclopedia of Type Strains, Phase III (KMG-III): the genomes of soil and plant-associated and newly described type strains.</title>
        <authorList>
            <person name="Whitman W."/>
        </authorList>
    </citation>
    <scope>NUCLEOTIDE SEQUENCE [LARGE SCALE GENOMIC DNA]</scope>
    <source>
        <strain evidence="2 3">CECT 3313</strain>
    </source>
</reference>
<evidence type="ECO:0000256" key="1">
    <source>
        <dbReference type="SAM" id="Phobius"/>
    </source>
</evidence>
<feature type="transmembrane region" description="Helical" evidence="1">
    <location>
        <begin position="295"/>
        <end position="320"/>
    </location>
</feature>
<sequence>MTAVLTGTPVPRAAGKPRLTRWVLRLHRPALYAWAGLLVALTALLLGLRGPLADAAAEGWRQYNSCTGTARCSYDQDAIVRYKDYYNYATVALNALPMLVAGWAGAALVGRELESGTALLAWTQGTSPARWLAVRLAVPAIAVAAGAALLSWLHHLAWSAGRGRIDTAKDWYDRFTFYAGGPTAVVLALAGLAAGVLAGLVLRRTLPALLVGMTVTAALRGVTEIALPHLWPAVTRVSTTDQVPLGAGLGVDEGVITRSGARTPVPACHTEAQCRAAYADITGRWSTYHPYSHHWPLQLTTSALVLAVAALLALGSFLALRHSTGAPRTTEKATA</sequence>
<dbReference type="Proteomes" id="UP000585836">
    <property type="component" value="Unassembled WGS sequence"/>
</dbReference>
<dbReference type="EMBL" id="JACHJK010000005">
    <property type="protein sequence ID" value="MBB5927644.1"/>
    <property type="molecule type" value="Genomic_DNA"/>
</dbReference>